<reference evidence="14" key="4">
    <citation type="submission" date="2025-09" db="UniProtKB">
        <authorList>
            <consortium name="Ensembl"/>
        </authorList>
    </citation>
    <scope>IDENTIFICATION</scope>
</reference>
<dbReference type="InterPro" id="IPR016374">
    <property type="entry name" value="TF_GATA-2/3"/>
</dbReference>
<feature type="zinc finger region" description="GATA-type 1" evidence="11">
    <location>
        <begin position="285"/>
        <end position="309"/>
    </location>
</feature>
<organism evidence="14 15">
    <name type="scientific">Astyanax mexicanus</name>
    <name type="common">Blind cave fish</name>
    <name type="synonym">Astyanax fasciatus mexicanus</name>
    <dbReference type="NCBI Taxonomy" id="7994"/>
    <lineage>
        <taxon>Eukaryota</taxon>
        <taxon>Metazoa</taxon>
        <taxon>Chordata</taxon>
        <taxon>Craniata</taxon>
        <taxon>Vertebrata</taxon>
        <taxon>Euteleostomi</taxon>
        <taxon>Actinopterygii</taxon>
        <taxon>Neopterygii</taxon>
        <taxon>Teleostei</taxon>
        <taxon>Ostariophysi</taxon>
        <taxon>Characiformes</taxon>
        <taxon>Characoidei</taxon>
        <taxon>Acestrorhamphidae</taxon>
        <taxon>Acestrorhamphinae</taxon>
        <taxon>Astyanax</taxon>
    </lineage>
</organism>
<dbReference type="PIRSF" id="PIRSF003027">
    <property type="entry name" value="TF_GATA-1/2/3"/>
    <property type="match status" value="1"/>
</dbReference>
<dbReference type="InterPro" id="IPR013088">
    <property type="entry name" value="Znf_NHR/GATA"/>
</dbReference>
<dbReference type="CTD" id="30480"/>
<protein>
    <submittedName>
        <fullName evidence="14">GATA binding protein 2a</fullName>
    </submittedName>
</protein>
<feature type="compositionally biased region" description="Basic residues" evidence="12">
    <location>
        <begin position="386"/>
        <end position="398"/>
    </location>
</feature>
<dbReference type="GO" id="GO:0045165">
    <property type="term" value="P:cell fate commitment"/>
    <property type="evidence" value="ECO:0007669"/>
    <property type="project" value="TreeGrafter"/>
</dbReference>
<feature type="region of interest" description="Disordered" evidence="12">
    <location>
        <begin position="447"/>
        <end position="469"/>
    </location>
</feature>
<dbReference type="GO" id="GO:0048821">
    <property type="term" value="P:erythrocyte development"/>
    <property type="evidence" value="ECO:0007669"/>
    <property type="project" value="Ensembl"/>
</dbReference>
<keyword evidence="6" id="KW-0805">Transcription regulation</keyword>
<evidence type="ECO:0000256" key="10">
    <source>
        <dbReference type="ARBA" id="ARBA00023242"/>
    </source>
</evidence>
<dbReference type="InParanoid" id="A0A3B1IWY2"/>
<evidence type="ECO:0000256" key="12">
    <source>
        <dbReference type="SAM" id="MobiDB-lite"/>
    </source>
</evidence>
<name>A0A3B1IWY2_ASTMX</name>
<comment type="subcellular location">
    <subcellularLocation>
        <location evidence="1">Nucleus</location>
    </subcellularLocation>
</comment>
<dbReference type="GO" id="GO:0008270">
    <property type="term" value="F:zinc ion binding"/>
    <property type="evidence" value="ECO:0007669"/>
    <property type="project" value="UniProtKB-KW"/>
</dbReference>
<dbReference type="GO" id="GO:0045766">
    <property type="term" value="P:positive regulation of angiogenesis"/>
    <property type="evidence" value="ECO:0007669"/>
    <property type="project" value="TreeGrafter"/>
</dbReference>
<evidence type="ECO:0000259" key="13">
    <source>
        <dbReference type="PROSITE" id="PS50114"/>
    </source>
</evidence>
<keyword evidence="15" id="KW-1185">Reference proteome</keyword>
<dbReference type="PANTHER" id="PTHR10071:SF149">
    <property type="entry name" value="ENDOTHELIAL TRANSCRIPTION FACTOR GATA-2"/>
    <property type="match status" value="1"/>
</dbReference>
<dbReference type="Gene3D" id="3.30.50.10">
    <property type="entry name" value="Erythroid Transcription Factor GATA-1, subunit A"/>
    <property type="match status" value="2"/>
</dbReference>
<feature type="region of interest" description="Disordered" evidence="12">
    <location>
        <begin position="132"/>
        <end position="194"/>
    </location>
</feature>
<feature type="compositionally biased region" description="Pro residues" evidence="12">
    <location>
        <begin position="166"/>
        <end position="182"/>
    </location>
</feature>
<keyword evidence="4 11" id="KW-0863">Zinc-finger</keyword>
<keyword evidence="8" id="KW-0010">Activator</keyword>
<dbReference type="Pfam" id="PF00320">
    <property type="entry name" value="GATA"/>
    <property type="match status" value="2"/>
</dbReference>
<dbReference type="RefSeq" id="XP_049327700.1">
    <property type="nucleotide sequence ID" value="XM_049471743.1"/>
</dbReference>
<dbReference type="GO" id="GO:0005634">
    <property type="term" value="C:nucleus"/>
    <property type="evidence" value="ECO:0007669"/>
    <property type="project" value="UniProtKB-SubCell"/>
</dbReference>
<feature type="compositionally biased region" description="Low complexity" evidence="12">
    <location>
        <begin position="140"/>
        <end position="163"/>
    </location>
</feature>
<reference evidence="14" key="3">
    <citation type="submission" date="2025-08" db="UniProtKB">
        <authorList>
            <consortium name="Ensembl"/>
        </authorList>
    </citation>
    <scope>IDENTIFICATION</scope>
</reference>
<dbReference type="SMART" id="SM00401">
    <property type="entry name" value="ZnF_GATA"/>
    <property type="match status" value="2"/>
</dbReference>
<dbReference type="GeneID" id="103037830"/>
<evidence type="ECO:0000256" key="8">
    <source>
        <dbReference type="ARBA" id="ARBA00023159"/>
    </source>
</evidence>
<evidence type="ECO:0000256" key="7">
    <source>
        <dbReference type="ARBA" id="ARBA00023125"/>
    </source>
</evidence>
<dbReference type="PROSITE" id="PS00344">
    <property type="entry name" value="GATA_ZN_FINGER_1"/>
    <property type="match status" value="2"/>
</dbReference>
<dbReference type="GO" id="GO:0000122">
    <property type="term" value="P:negative regulation of transcription by RNA polymerase II"/>
    <property type="evidence" value="ECO:0007669"/>
    <property type="project" value="TreeGrafter"/>
</dbReference>
<dbReference type="AlphaFoldDB" id="A0A3B1IWY2"/>
<keyword evidence="2 11" id="KW-0479">Metal-binding</keyword>
<feature type="domain" description="GATA-type" evidence="13">
    <location>
        <begin position="279"/>
        <end position="333"/>
    </location>
</feature>
<evidence type="ECO:0000313" key="15">
    <source>
        <dbReference type="Proteomes" id="UP000018467"/>
    </source>
</evidence>
<keyword evidence="9" id="KW-0804">Transcription</keyword>
<dbReference type="RefSeq" id="XP_049327701.1">
    <property type="nucleotide sequence ID" value="XM_049471744.1"/>
</dbReference>
<reference evidence="15" key="2">
    <citation type="journal article" date="2014" name="Nat. Commun.">
        <title>The cavefish genome reveals candidate genes for eye loss.</title>
        <authorList>
            <person name="McGaugh S.E."/>
            <person name="Gross J.B."/>
            <person name="Aken B."/>
            <person name="Blin M."/>
            <person name="Borowsky R."/>
            <person name="Chalopin D."/>
            <person name="Hinaux H."/>
            <person name="Jeffery W.R."/>
            <person name="Keene A."/>
            <person name="Ma L."/>
            <person name="Minx P."/>
            <person name="Murphy D."/>
            <person name="O'Quin K.E."/>
            <person name="Retaux S."/>
            <person name="Rohner N."/>
            <person name="Searle S.M."/>
            <person name="Stahl B.A."/>
            <person name="Tabin C."/>
            <person name="Volff J.N."/>
            <person name="Yoshizawa M."/>
            <person name="Warren W.C."/>
        </authorList>
    </citation>
    <scope>NUCLEOTIDE SEQUENCE [LARGE SCALE GENOMIC DNA]</scope>
    <source>
        <strain evidence="15">female</strain>
    </source>
</reference>
<feature type="compositionally biased region" description="Basic and acidic residues" evidence="12">
    <location>
        <begin position="399"/>
        <end position="415"/>
    </location>
</feature>
<dbReference type="PRINTS" id="PR00619">
    <property type="entry name" value="GATAZNFINGER"/>
</dbReference>
<evidence type="ECO:0000256" key="5">
    <source>
        <dbReference type="ARBA" id="ARBA00022833"/>
    </source>
</evidence>
<dbReference type="Ensembl" id="ENSAMXT00000056261.1">
    <property type="protein sequence ID" value="ENSAMXP00000033604.1"/>
    <property type="gene ID" value="ENSAMXG00000035079.1"/>
</dbReference>
<dbReference type="GeneTree" id="ENSGT00940000156315"/>
<feature type="domain" description="GATA-type" evidence="13">
    <location>
        <begin position="333"/>
        <end position="386"/>
    </location>
</feature>
<proteinExistence type="predicted"/>
<keyword evidence="10" id="KW-0539">Nucleus</keyword>
<dbReference type="GO" id="GO:0035912">
    <property type="term" value="P:dorsal aorta morphogenesis"/>
    <property type="evidence" value="ECO:0007669"/>
    <property type="project" value="Ensembl"/>
</dbReference>
<dbReference type="GO" id="GO:1902895">
    <property type="term" value="P:positive regulation of miRNA transcription"/>
    <property type="evidence" value="ECO:0007669"/>
    <property type="project" value="TreeGrafter"/>
</dbReference>
<dbReference type="FunFam" id="3.30.50.10:FF:000032">
    <property type="entry name" value="Transcription factor GATA-3"/>
    <property type="match status" value="1"/>
</dbReference>
<dbReference type="Bgee" id="ENSAMXG00000035079">
    <property type="expression patterns" value="Expressed in pharyngeal gill and 10 other cell types or tissues"/>
</dbReference>
<dbReference type="Proteomes" id="UP000018467">
    <property type="component" value="Unassembled WGS sequence"/>
</dbReference>
<dbReference type="STRING" id="7994.ENSAMXP00000033604"/>
<sequence>MEVADQSRWMAHHHAVLNGQHPDSHHHGLAHNYMEPMAPLLPPDEVDVFLNHLDSQGNPYYPNSRARVSYSQAHARLAGSPVCRPHLIHSPGLSWLDTGKAALSAAHHHNAWAVSPFAKAGLHAASAGYPCSSAGGGGSSSSSGSVTSPVPVSAPASHASPHPLYNFPPTPPKDASPDPGPSSPTASATRMDEKEAVKYQVALTDGMKMEGCSPLRTGLGMGAPAPSAHHPIPTYPAYSLPAPHDYGASLFHPGSLLGGSPSSFTPKCKSKTRSSSEFYTEGRECVNCGATSTPLWRRDGTGHYLCNACGLYHKMNGQNRPLIKPKRRLSAARRAGTCCANCQTTTTTLWRRNGNGDPVCNACGLYFKLHNVNRPLTMKKEGIQTRNRKMSSKSKRSKRAGEGFEELSKCMHDKTSPFSTGAMAGHMTHMGHLPPFSHAGHMLPTPTPIHPSFAHPHHAGRSPVWAEPH</sequence>
<keyword evidence="5 11" id="KW-0862">Zinc</keyword>
<feature type="region of interest" description="Disordered" evidence="12">
    <location>
        <begin position="383"/>
        <end position="426"/>
    </location>
</feature>
<dbReference type="SUPFAM" id="SSF57716">
    <property type="entry name" value="Glucocorticoid receptor-like (DNA-binding domain)"/>
    <property type="match status" value="2"/>
</dbReference>
<dbReference type="GO" id="GO:0045944">
    <property type="term" value="P:positive regulation of transcription by RNA polymerase II"/>
    <property type="evidence" value="ECO:0007669"/>
    <property type="project" value="TreeGrafter"/>
</dbReference>
<evidence type="ECO:0000256" key="4">
    <source>
        <dbReference type="ARBA" id="ARBA00022771"/>
    </source>
</evidence>
<evidence type="ECO:0000256" key="2">
    <source>
        <dbReference type="ARBA" id="ARBA00022723"/>
    </source>
</evidence>
<dbReference type="GO" id="GO:0003190">
    <property type="term" value="P:atrioventricular valve formation"/>
    <property type="evidence" value="ECO:0007669"/>
    <property type="project" value="Ensembl"/>
</dbReference>
<dbReference type="GO" id="GO:0000978">
    <property type="term" value="F:RNA polymerase II cis-regulatory region sequence-specific DNA binding"/>
    <property type="evidence" value="ECO:0007669"/>
    <property type="project" value="TreeGrafter"/>
</dbReference>
<evidence type="ECO:0000256" key="6">
    <source>
        <dbReference type="ARBA" id="ARBA00023015"/>
    </source>
</evidence>
<keyword evidence="3" id="KW-0677">Repeat</keyword>
<dbReference type="GO" id="GO:0060215">
    <property type="term" value="P:primitive hemopoiesis"/>
    <property type="evidence" value="ECO:0007669"/>
    <property type="project" value="Ensembl"/>
</dbReference>
<accession>A0A3B1IWY2</accession>
<keyword evidence="7" id="KW-0238">DNA-binding</keyword>
<evidence type="ECO:0000256" key="11">
    <source>
        <dbReference type="PIRSR" id="PIRSR003027-1"/>
    </source>
</evidence>
<dbReference type="InterPro" id="IPR039355">
    <property type="entry name" value="Transcription_factor_GATA"/>
</dbReference>
<dbReference type="FunFam" id="3.30.50.10:FF:000001">
    <property type="entry name" value="GATA transcription factor (GATAd)"/>
    <property type="match status" value="1"/>
</dbReference>
<evidence type="ECO:0000256" key="1">
    <source>
        <dbReference type="ARBA" id="ARBA00004123"/>
    </source>
</evidence>
<dbReference type="GO" id="GO:0021514">
    <property type="term" value="P:ventral spinal cord interneuron differentiation"/>
    <property type="evidence" value="ECO:0007669"/>
    <property type="project" value="Ensembl"/>
</dbReference>
<dbReference type="PROSITE" id="PS50114">
    <property type="entry name" value="GATA_ZN_FINGER_2"/>
    <property type="match status" value="2"/>
</dbReference>
<dbReference type="CDD" id="cd00202">
    <property type="entry name" value="ZnF_GATA"/>
    <property type="match status" value="2"/>
</dbReference>
<evidence type="ECO:0000313" key="14">
    <source>
        <dbReference type="Ensembl" id="ENSAMXP00000033604.1"/>
    </source>
</evidence>
<dbReference type="InterPro" id="IPR000679">
    <property type="entry name" value="Znf_GATA"/>
</dbReference>
<evidence type="ECO:0000256" key="3">
    <source>
        <dbReference type="ARBA" id="ARBA00022737"/>
    </source>
</evidence>
<reference evidence="15" key="1">
    <citation type="submission" date="2013-03" db="EMBL/GenBank/DDBJ databases">
        <authorList>
            <person name="Jeffery W."/>
            <person name="Warren W."/>
            <person name="Wilson R.K."/>
        </authorList>
    </citation>
    <scope>NUCLEOTIDE SEQUENCE</scope>
    <source>
        <strain evidence="15">female</strain>
    </source>
</reference>
<dbReference type="GO" id="GO:0000981">
    <property type="term" value="F:DNA-binding transcription factor activity, RNA polymerase II-specific"/>
    <property type="evidence" value="ECO:0007669"/>
    <property type="project" value="InterPro"/>
</dbReference>
<evidence type="ECO:0000256" key="9">
    <source>
        <dbReference type="ARBA" id="ARBA00023163"/>
    </source>
</evidence>
<dbReference type="PANTHER" id="PTHR10071">
    <property type="entry name" value="TRANSCRIPTION FACTOR GATA FAMILY MEMBER"/>
    <property type="match status" value="1"/>
</dbReference>
<feature type="zinc finger region" description="GATA-type 2" evidence="11">
    <location>
        <begin position="339"/>
        <end position="363"/>
    </location>
</feature>